<dbReference type="InterPro" id="IPR036259">
    <property type="entry name" value="MFS_trans_sf"/>
</dbReference>
<dbReference type="InterPro" id="IPR020846">
    <property type="entry name" value="MFS_dom"/>
</dbReference>
<evidence type="ECO:0000313" key="9">
    <source>
        <dbReference type="Proteomes" id="UP000289323"/>
    </source>
</evidence>
<dbReference type="PROSITE" id="PS50850">
    <property type="entry name" value="MFS"/>
    <property type="match status" value="1"/>
</dbReference>
<dbReference type="EMBL" id="OUUZ01000011">
    <property type="protein sequence ID" value="SPQ23858.1"/>
    <property type="molecule type" value="Genomic_DNA"/>
</dbReference>
<reference evidence="8 9" key="1">
    <citation type="submission" date="2018-04" db="EMBL/GenBank/DDBJ databases">
        <authorList>
            <person name="Huttner S."/>
            <person name="Dainat J."/>
        </authorList>
    </citation>
    <scope>NUCLEOTIDE SEQUENCE [LARGE SCALE GENOMIC DNA]</scope>
</reference>
<dbReference type="InterPro" id="IPR011701">
    <property type="entry name" value="MFS"/>
</dbReference>
<dbReference type="Proteomes" id="UP000289323">
    <property type="component" value="Unassembled WGS sequence"/>
</dbReference>
<name>A0A3S4D6A7_9PEZI</name>
<comment type="subcellular location">
    <subcellularLocation>
        <location evidence="1">Membrane</location>
        <topology evidence="1">Multi-pass membrane protein</topology>
    </subcellularLocation>
</comment>
<feature type="transmembrane region" description="Helical" evidence="6">
    <location>
        <begin position="212"/>
        <end position="232"/>
    </location>
</feature>
<dbReference type="GO" id="GO:0005886">
    <property type="term" value="C:plasma membrane"/>
    <property type="evidence" value="ECO:0007669"/>
    <property type="project" value="TreeGrafter"/>
</dbReference>
<gene>
    <name evidence="8" type="ORF">TT172_LOCUS6277</name>
</gene>
<protein>
    <submittedName>
        <fullName evidence="8">5b0eab80-0b44-44e5-b8a2-785548b5940b</fullName>
    </submittedName>
</protein>
<evidence type="ECO:0000256" key="1">
    <source>
        <dbReference type="ARBA" id="ARBA00004141"/>
    </source>
</evidence>
<dbReference type="FunFam" id="1.20.1250.20:FF:000011">
    <property type="entry name" value="MFS multidrug transporter, putative"/>
    <property type="match status" value="1"/>
</dbReference>
<feature type="region of interest" description="Disordered" evidence="5">
    <location>
        <begin position="1"/>
        <end position="65"/>
    </location>
</feature>
<evidence type="ECO:0000256" key="5">
    <source>
        <dbReference type="SAM" id="MobiDB-lite"/>
    </source>
</evidence>
<feature type="transmembrane region" description="Helical" evidence="6">
    <location>
        <begin position="365"/>
        <end position="383"/>
    </location>
</feature>
<evidence type="ECO:0000256" key="2">
    <source>
        <dbReference type="ARBA" id="ARBA00022692"/>
    </source>
</evidence>
<dbReference type="CDD" id="cd17323">
    <property type="entry name" value="MFS_Tpo1_MDR_like"/>
    <property type="match status" value="1"/>
</dbReference>
<keyword evidence="2 6" id="KW-0812">Transmembrane</keyword>
<feature type="domain" description="Major facilitator superfamily (MFS) profile" evidence="7">
    <location>
        <begin position="90"/>
        <end position="555"/>
    </location>
</feature>
<keyword evidence="3 6" id="KW-1133">Transmembrane helix</keyword>
<evidence type="ECO:0000313" key="8">
    <source>
        <dbReference type="EMBL" id="SPQ23858.1"/>
    </source>
</evidence>
<dbReference type="Pfam" id="PF07690">
    <property type="entry name" value="MFS_1"/>
    <property type="match status" value="1"/>
</dbReference>
<feature type="transmembrane region" description="Helical" evidence="6">
    <location>
        <begin position="496"/>
        <end position="516"/>
    </location>
</feature>
<accession>A0A3S4D6A7</accession>
<feature type="transmembrane region" description="Helical" evidence="6">
    <location>
        <begin position="244"/>
        <end position="265"/>
    </location>
</feature>
<dbReference type="PANTHER" id="PTHR23502">
    <property type="entry name" value="MAJOR FACILITATOR SUPERFAMILY"/>
    <property type="match status" value="1"/>
</dbReference>
<organism evidence="8 9">
    <name type="scientific">Thermothielavioides terrestris</name>
    <dbReference type="NCBI Taxonomy" id="2587410"/>
    <lineage>
        <taxon>Eukaryota</taxon>
        <taxon>Fungi</taxon>
        <taxon>Dikarya</taxon>
        <taxon>Ascomycota</taxon>
        <taxon>Pezizomycotina</taxon>
        <taxon>Sordariomycetes</taxon>
        <taxon>Sordariomycetidae</taxon>
        <taxon>Sordariales</taxon>
        <taxon>Chaetomiaceae</taxon>
        <taxon>Thermothielavioides</taxon>
    </lineage>
</organism>
<dbReference type="SUPFAM" id="SSF103473">
    <property type="entry name" value="MFS general substrate transporter"/>
    <property type="match status" value="1"/>
</dbReference>
<evidence type="ECO:0000256" key="4">
    <source>
        <dbReference type="ARBA" id="ARBA00023136"/>
    </source>
</evidence>
<feature type="transmembrane region" description="Helical" evidence="6">
    <location>
        <begin position="88"/>
        <end position="113"/>
    </location>
</feature>
<feature type="transmembrane region" description="Helical" evidence="6">
    <location>
        <begin position="125"/>
        <end position="144"/>
    </location>
</feature>
<proteinExistence type="predicted"/>
<feature type="transmembrane region" description="Helical" evidence="6">
    <location>
        <begin position="428"/>
        <end position="452"/>
    </location>
</feature>
<dbReference type="GO" id="GO:0022857">
    <property type="term" value="F:transmembrane transporter activity"/>
    <property type="evidence" value="ECO:0007669"/>
    <property type="project" value="InterPro"/>
</dbReference>
<feature type="transmembrane region" description="Helical" evidence="6">
    <location>
        <begin position="459"/>
        <end position="484"/>
    </location>
</feature>
<dbReference type="AlphaFoldDB" id="A0A3S4D6A7"/>
<evidence type="ECO:0000256" key="3">
    <source>
        <dbReference type="ARBA" id="ARBA00022989"/>
    </source>
</evidence>
<sequence>MEPVEFSPAPQLAPTVPASVDTAPTGPDDSDGNEKVHEPSPSLRSLAAGSLQDDENLQEQQQQQQHRIVEFLPGDPTNPMEFSAAKKWFITSIVTTSILAITLTSSAYSSSAVQVMAEFDVSSEVFALGISLFVLGFAVGPALWAPLSELYGRQVLFVTTHGFVTAFVAASAGCNSMASLLVFRFLAGTFGASPMTNSGGVIADMFAPAQRGLALTFFSAAPFMGPVFGPVIGGFVTETVGWRWVHGVCAIFIGLVWIAGSLLLPETYGPVLLSRRAAALTRETGQLHVSVLHAARSGSGGGSASPAAVFGRALRRPWALLFLEPIVLVASTYLAILYGIIYMFLGAFPIVYQRNRGWSPGVGGLAFLGLAVGMLLGLAYTVLDNGRYQRLLAAGRATPESRLPPAMLGALVLPASMFAFAWTNGPGVHWAASIVLSAPFGFGCVLVFLSILNYLLDAYTIYAASVLAAGAILRSFFATAFPLFVSQMYANLGIHWASSVPAFLTVLCMPFPFLVYRYGAALRMKCRYAHEAAMLLAKMRGAQSGEAAEEMPASA</sequence>
<dbReference type="Gene3D" id="1.20.1250.20">
    <property type="entry name" value="MFS general substrate transporter like domains"/>
    <property type="match status" value="1"/>
</dbReference>
<evidence type="ECO:0000256" key="6">
    <source>
        <dbReference type="SAM" id="Phobius"/>
    </source>
</evidence>
<keyword evidence="4 6" id="KW-0472">Membrane</keyword>
<evidence type="ECO:0000259" key="7">
    <source>
        <dbReference type="PROSITE" id="PS50850"/>
    </source>
</evidence>
<dbReference type="PANTHER" id="PTHR23502:SF158">
    <property type="entry name" value="MULTIDRUG TRANSPORTER, PUTATIVE (AFU_ORTHOLOGUE AFUA_3G01890)-RELATED"/>
    <property type="match status" value="1"/>
</dbReference>
<feature type="transmembrane region" description="Helical" evidence="6">
    <location>
        <begin position="320"/>
        <end position="345"/>
    </location>
</feature>